<comment type="caution">
    <text evidence="1">The sequence shown here is derived from an EMBL/GenBank/DDBJ whole genome shotgun (WGS) entry which is preliminary data.</text>
</comment>
<name>A0ABS3N5E9_9BACI</name>
<dbReference type="InterPro" id="IPR014948">
    <property type="entry name" value="BrxA"/>
</dbReference>
<organism evidence="1 2">
    <name type="scientific">Metabacillus bambusae</name>
    <dbReference type="NCBI Taxonomy" id="2795218"/>
    <lineage>
        <taxon>Bacteria</taxon>
        <taxon>Bacillati</taxon>
        <taxon>Bacillota</taxon>
        <taxon>Bacilli</taxon>
        <taxon>Bacillales</taxon>
        <taxon>Bacillaceae</taxon>
        <taxon>Metabacillus</taxon>
    </lineage>
</organism>
<evidence type="ECO:0000313" key="1">
    <source>
        <dbReference type="EMBL" id="MBO1513526.1"/>
    </source>
</evidence>
<accession>A0ABS3N5E9</accession>
<evidence type="ECO:0000313" key="2">
    <source>
        <dbReference type="Proteomes" id="UP000663981"/>
    </source>
</evidence>
<gene>
    <name evidence="1" type="ORF">I7822_17945</name>
</gene>
<dbReference type="InterPro" id="IPR023137">
    <property type="entry name" value="BrxA_sf"/>
</dbReference>
<dbReference type="Gene3D" id="1.10.3540.10">
    <property type="entry name" value="uncharacterized protein from magnetospirillum magneticum domain"/>
    <property type="match status" value="1"/>
</dbReference>
<proteinExistence type="predicted"/>
<dbReference type="Pfam" id="PF08849">
    <property type="entry name" value="BrxA"/>
    <property type="match status" value="1"/>
</dbReference>
<keyword evidence="2" id="KW-1185">Reference proteome</keyword>
<dbReference type="Proteomes" id="UP000663981">
    <property type="component" value="Unassembled WGS sequence"/>
</dbReference>
<protein>
    <submittedName>
        <fullName evidence="1">DUF1819 family protein</fullName>
    </submittedName>
</protein>
<sequence length="198" mass="23098">MISELQYSSSLTGASFLLYELKQVIGLKVQGLNDKEIKQRVTEENLFQYKYESSIKRSLPSVLRRVNALDETLFQMVLEEPLETGKIINLYAIMKTDRLFFEFMDEVIREKYEFHNLLIETKDLNLYFTVKAEQDNKVAGFTEKTVAKLKQVFYKVLFESGILKDKKTGELSRLLIDEDLKEYIIRIGDGQFVKAMGH</sequence>
<reference evidence="1 2" key="1">
    <citation type="submission" date="2021-03" db="EMBL/GenBank/DDBJ databases">
        <title>Whole genome sequence of Metabacillus bambusae BG109.</title>
        <authorList>
            <person name="Jeong J.W."/>
        </authorList>
    </citation>
    <scope>NUCLEOTIDE SEQUENCE [LARGE SCALE GENOMIC DNA]</scope>
    <source>
        <strain evidence="1 2">BG109</strain>
    </source>
</reference>
<dbReference type="RefSeq" id="WP_207980485.1">
    <property type="nucleotide sequence ID" value="NZ_JAGDEL010000015.1"/>
</dbReference>
<dbReference type="EMBL" id="JAGDEL010000015">
    <property type="protein sequence ID" value="MBO1513526.1"/>
    <property type="molecule type" value="Genomic_DNA"/>
</dbReference>